<dbReference type="Pfam" id="PF13410">
    <property type="entry name" value="GST_C_2"/>
    <property type="match status" value="1"/>
</dbReference>
<evidence type="ECO:0000313" key="3">
    <source>
        <dbReference type="EMBL" id="MCQ8129420.1"/>
    </source>
</evidence>
<dbReference type="Proteomes" id="UP001524586">
    <property type="component" value="Unassembled WGS sequence"/>
</dbReference>
<sequence>MITLYGVAISNYYNKVKLALLEKQIAFTEESLPPAQSDAVLKRSPLGKIPFIKTAEGYLSESQAILEYLEDAYPEAPRLYPNDVFERAKCREFIQHIELNVEQIARRIYSEAIFGGKVSQETKDEVLTKVENGLRGLARLMTLSPYALGEHFFAADVVAWPHLQLVGYATQQIYGRDLVAEHIPGIAEYMRLIESRPHAQLVGKDRAEALEAFFKNR</sequence>
<keyword evidence="4" id="KW-1185">Reference proteome</keyword>
<feature type="domain" description="GST N-terminal" evidence="1">
    <location>
        <begin position="1"/>
        <end position="77"/>
    </location>
</feature>
<gene>
    <name evidence="3" type="ORF">NP596_13235</name>
</gene>
<dbReference type="PROSITE" id="PS50404">
    <property type="entry name" value="GST_NTER"/>
    <property type="match status" value="1"/>
</dbReference>
<dbReference type="PROSITE" id="PS50405">
    <property type="entry name" value="GST_CTER"/>
    <property type="match status" value="1"/>
</dbReference>
<evidence type="ECO:0000313" key="4">
    <source>
        <dbReference type="Proteomes" id="UP001524586"/>
    </source>
</evidence>
<dbReference type="RefSeq" id="WP_256615852.1">
    <property type="nucleotide sequence ID" value="NZ_JANIBK010000072.1"/>
</dbReference>
<dbReference type="SFLD" id="SFLDS00019">
    <property type="entry name" value="Glutathione_Transferase_(cytos"/>
    <property type="match status" value="1"/>
</dbReference>
<proteinExistence type="predicted"/>
<dbReference type="InterPro" id="IPR036249">
    <property type="entry name" value="Thioredoxin-like_sf"/>
</dbReference>
<dbReference type="InterPro" id="IPR010987">
    <property type="entry name" value="Glutathione-S-Trfase_C-like"/>
</dbReference>
<comment type="caution">
    <text evidence="3">The sequence shown here is derived from an EMBL/GenBank/DDBJ whole genome shotgun (WGS) entry which is preliminary data.</text>
</comment>
<dbReference type="SFLD" id="SFLDG00358">
    <property type="entry name" value="Main_(cytGST)"/>
    <property type="match status" value="1"/>
</dbReference>
<dbReference type="InterPro" id="IPR050983">
    <property type="entry name" value="GST_Omega/HSP26"/>
</dbReference>
<dbReference type="Pfam" id="PF13417">
    <property type="entry name" value="GST_N_3"/>
    <property type="match status" value="1"/>
</dbReference>
<dbReference type="EMBL" id="JANIBK010000072">
    <property type="protein sequence ID" value="MCQ8129420.1"/>
    <property type="molecule type" value="Genomic_DNA"/>
</dbReference>
<dbReference type="Gene3D" id="1.20.1050.10">
    <property type="match status" value="1"/>
</dbReference>
<organism evidence="3 4">
    <name type="scientific">Methylomonas rivi</name>
    <dbReference type="NCBI Taxonomy" id="2952226"/>
    <lineage>
        <taxon>Bacteria</taxon>
        <taxon>Pseudomonadati</taxon>
        <taxon>Pseudomonadota</taxon>
        <taxon>Gammaproteobacteria</taxon>
        <taxon>Methylococcales</taxon>
        <taxon>Methylococcaceae</taxon>
        <taxon>Methylomonas</taxon>
    </lineage>
</organism>
<feature type="domain" description="GST C-terminal" evidence="2">
    <location>
        <begin position="83"/>
        <end position="217"/>
    </location>
</feature>
<name>A0ABT1U6D7_9GAMM</name>
<dbReference type="InterPro" id="IPR036282">
    <property type="entry name" value="Glutathione-S-Trfase_C_sf"/>
</dbReference>
<dbReference type="Gene3D" id="3.40.30.10">
    <property type="entry name" value="Glutaredoxin"/>
    <property type="match status" value="1"/>
</dbReference>
<evidence type="ECO:0000259" key="2">
    <source>
        <dbReference type="PROSITE" id="PS50405"/>
    </source>
</evidence>
<reference evidence="3 4" key="1">
    <citation type="submission" date="2022-07" db="EMBL/GenBank/DDBJ databases">
        <title>Methylomonas rivi sp. nov., Methylomonas rosea sp. nov., Methylomonas aureus sp. nov. and Methylomonas subterranea sp. nov., four novel methanotrophs isolated from a freshwater creek and the deep terrestrial subsurface.</title>
        <authorList>
            <person name="Abin C."/>
            <person name="Sankaranarayanan K."/>
            <person name="Garner C."/>
            <person name="Sindelar R."/>
            <person name="Kotary K."/>
            <person name="Garner R."/>
            <person name="Barclay S."/>
            <person name="Lawson P."/>
            <person name="Krumholz L."/>
        </authorList>
    </citation>
    <scope>NUCLEOTIDE SEQUENCE [LARGE SCALE GENOMIC DNA]</scope>
    <source>
        <strain evidence="3 4">WSC-6</strain>
    </source>
</reference>
<dbReference type="PANTHER" id="PTHR43968:SF6">
    <property type="entry name" value="GLUTATHIONE S-TRANSFERASE OMEGA"/>
    <property type="match status" value="1"/>
</dbReference>
<evidence type="ECO:0000259" key="1">
    <source>
        <dbReference type="PROSITE" id="PS50404"/>
    </source>
</evidence>
<protein>
    <submittedName>
        <fullName evidence="3">Glutathione S-transferase</fullName>
    </submittedName>
</protein>
<dbReference type="InterPro" id="IPR004045">
    <property type="entry name" value="Glutathione_S-Trfase_N"/>
</dbReference>
<dbReference type="SUPFAM" id="SSF52833">
    <property type="entry name" value="Thioredoxin-like"/>
    <property type="match status" value="1"/>
</dbReference>
<dbReference type="PANTHER" id="PTHR43968">
    <property type="match status" value="1"/>
</dbReference>
<dbReference type="SUPFAM" id="SSF47616">
    <property type="entry name" value="GST C-terminal domain-like"/>
    <property type="match status" value="1"/>
</dbReference>
<dbReference type="CDD" id="cd00570">
    <property type="entry name" value="GST_N_family"/>
    <property type="match status" value="1"/>
</dbReference>
<accession>A0ABT1U6D7</accession>
<dbReference type="InterPro" id="IPR040079">
    <property type="entry name" value="Glutathione_S-Trfase"/>
</dbReference>